<comment type="caution">
    <text evidence="13">The sequence shown here is derived from an EMBL/GenBank/DDBJ whole genome shotgun (WGS) entry which is preliminary data.</text>
</comment>
<evidence type="ECO:0000256" key="10">
    <source>
        <dbReference type="ARBA" id="ARBA00023264"/>
    </source>
</evidence>
<comment type="pathway">
    <text evidence="12">Phospholipid metabolism; phosphatidylethanolamine biosynthesis; phosphatidylethanolamine from CDP-diacylglycerol: step 2/2.</text>
</comment>
<comment type="pathway">
    <text evidence="1">Lipid metabolism.</text>
</comment>
<accession>A0A5M3PKA4</accession>
<keyword evidence="9 12" id="KW-0456">Lyase</keyword>
<comment type="subunit">
    <text evidence="12">Heterodimer of a large membrane-associated beta subunit and a small pyruvoyl-containing alpha subunit.</text>
</comment>
<dbReference type="RefSeq" id="WP_153633726.1">
    <property type="nucleotide sequence ID" value="NZ_BGZH01000001.1"/>
</dbReference>
<dbReference type="EC" id="4.1.1.65" evidence="12"/>
<dbReference type="PANTHER" id="PTHR10067:SF6">
    <property type="entry name" value="PHOSPHATIDYLSERINE DECARBOXYLASE PROENZYME, MITOCHONDRIAL"/>
    <property type="match status" value="1"/>
</dbReference>
<evidence type="ECO:0000256" key="7">
    <source>
        <dbReference type="ARBA" id="ARBA00023145"/>
    </source>
</evidence>
<evidence type="ECO:0000256" key="1">
    <source>
        <dbReference type="ARBA" id="ARBA00005189"/>
    </source>
</evidence>
<feature type="site" description="Cleavage (non-hydrolytic); by autocatalysis" evidence="12">
    <location>
        <begin position="250"/>
        <end position="251"/>
    </location>
</feature>
<evidence type="ECO:0000313" key="13">
    <source>
        <dbReference type="EMBL" id="GBO83278.1"/>
    </source>
</evidence>
<dbReference type="GO" id="GO:0004609">
    <property type="term" value="F:phosphatidylserine decarboxylase activity"/>
    <property type="evidence" value="ECO:0007669"/>
    <property type="project" value="UniProtKB-UniRule"/>
</dbReference>
<gene>
    <name evidence="12 13" type="primary">psd</name>
    <name evidence="13" type="ORF">MS5N3_07290</name>
</gene>
<evidence type="ECO:0000256" key="2">
    <source>
        <dbReference type="ARBA" id="ARBA00022475"/>
    </source>
</evidence>
<keyword evidence="6 12" id="KW-0472">Membrane</keyword>
<comment type="function">
    <text evidence="12">Catalyzes the formation of phosphatidylethanolamine (PtdEtn) from phosphatidylserine (PtdSer).</text>
</comment>
<feature type="active site" description="Charge relay system; for autoendoproteolytic cleavage activity" evidence="12">
    <location>
        <position position="91"/>
    </location>
</feature>
<keyword evidence="2 12" id="KW-1003">Cell membrane</keyword>
<evidence type="ECO:0000256" key="3">
    <source>
        <dbReference type="ARBA" id="ARBA00022516"/>
    </source>
</evidence>
<comment type="similarity">
    <text evidence="12">Belongs to the phosphatidylserine decarboxylase family. PSD-B subfamily. Prokaryotic type I sub-subfamily.</text>
</comment>
<feature type="active site" description="Charge relay system; for autoendoproteolytic cleavage activity" evidence="12">
    <location>
        <position position="251"/>
    </location>
</feature>
<dbReference type="GO" id="GO:0005886">
    <property type="term" value="C:plasma membrane"/>
    <property type="evidence" value="ECO:0007669"/>
    <property type="project" value="UniProtKB-SubCell"/>
</dbReference>
<feature type="active site" description="Charge relay system; for autoendoproteolytic cleavage activity" evidence="12">
    <location>
        <position position="148"/>
    </location>
</feature>
<dbReference type="GO" id="GO:0006646">
    <property type="term" value="P:phosphatidylethanolamine biosynthetic process"/>
    <property type="evidence" value="ECO:0007669"/>
    <property type="project" value="UniProtKB-UniRule"/>
</dbReference>
<evidence type="ECO:0000256" key="6">
    <source>
        <dbReference type="ARBA" id="ARBA00023136"/>
    </source>
</evidence>
<feature type="chain" id="PRO_5024520720" description="Phosphatidylserine decarboxylase beta chain" evidence="12">
    <location>
        <begin position="1"/>
        <end position="250"/>
    </location>
</feature>
<feature type="chain" id="PRO_5024520719" description="Phosphatidylserine decarboxylase alpha chain" evidence="12">
    <location>
        <begin position="251"/>
        <end position="284"/>
    </location>
</feature>
<organism evidence="13 14">
    <name type="scientific">Marinobacter salsuginis</name>
    <dbReference type="NCBI Taxonomy" id="418719"/>
    <lineage>
        <taxon>Bacteria</taxon>
        <taxon>Pseudomonadati</taxon>
        <taxon>Pseudomonadota</taxon>
        <taxon>Gammaproteobacteria</taxon>
        <taxon>Pseudomonadales</taxon>
        <taxon>Marinobacteraceae</taxon>
        <taxon>Marinobacter</taxon>
    </lineage>
</organism>
<dbReference type="InterPro" id="IPR033177">
    <property type="entry name" value="PSD-B"/>
</dbReference>
<dbReference type="InterPro" id="IPR033178">
    <property type="entry name" value="PSD_type1_pro"/>
</dbReference>
<dbReference type="PANTHER" id="PTHR10067">
    <property type="entry name" value="PHOSPHATIDYLSERINE DECARBOXYLASE"/>
    <property type="match status" value="1"/>
</dbReference>
<dbReference type="HAMAP" id="MF_00662">
    <property type="entry name" value="PS_decarb_PSD_B_type1"/>
    <property type="match status" value="1"/>
</dbReference>
<keyword evidence="14" id="KW-1185">Reference proteome</keyword>
<comment type="cofactor">
    <cofactor evidence="12">
        <name>pyruvate</name>
        <dbReference type="ChEBI" id="CHEBI:15361"/>
    </cofactor>
    <text evidence="12">Binds 1 pyruvoyl group covalently per subunit.</text>
</comment>
<dbReference type="UniPathway" id="UPA00558">
    <property type="reaction ID" value="UER00616"/>
</dbReference>
<feature type="active site" description="Schiff-base intermediate with substrate; via pyruvic acid; for decarboxylase activity" evidence="12">
    <location>
        <position position="251"/>
    </location>
</feature>
<keyword evidence="4 12" id="KW-0210">Decarboxylase</keyword>
<comment type="PTM">
    <text evidence="12">Is synthesized initially as an inactive proenzyme. Formation of the active enzyme involves a self-maturation process in which the active site pyruvoyl group is generated from an internal serine residue via an autocatalytic post-translational modification. Two non-identical subunits are generated from the proenzyme in this reaction, and the pyruvate is formed at the N-terminus of the alpha chain, which is derived from the carboxyl end of the proenzyme. The autoendoproteolytic cleavage occurs by a canonical serine protease mechanism, in which the side chain hydroxyl group of the serine supplies its oxygen atom to form the C-terminus of the beta chain, while the remainder of the serine residue undergoes an oxidative deamination to produce ammonia and the pyruvoyl prosthetic group on the alpha chain. During this reaction, the Ser that is part of the protease active site of the proenzyme becomes the pyruvoyl prosthetic group, which constitutes an essential element of the active site of the mature decarboxylase.</text>
</comment>
<evidence type="ECO:0000256" key="4">
    <source>
        <dbReference type="ARBA" id="ARBA00022793"/>
    </source>
</evidence>
<dbReference type="EMBL" id="BGZH01000001">
    <property type="protein sequence ID" value="GBO83278.1"/>
    <property type="molecule type" value="Genomic_DNA"/>
</dbReference>
<evidence type="ECO:0000256" key="5">
    <source>
        <dbReference type="ARBA" id="ARBA00023098"/>
    </source>
</evidence>
<dbReference type="InterPro" id="IPR003817">
    <property type="entry name" value="PS_Dcarbxylase"/>
</dbReference>
<comment type="subcellular location">
    <subcellularLocation>
        <location evidence="12">Cell membrane</location>
        <topology evidence="12">Peripheral membrane protein</topology>
    </subcellularLocation>
</comment>
<dbReference type="AlphaFoldDB" id="A0A5M3PKA4"/>
<keyword evidence="7 12" id="KW-0865">Zymogen</keyword>
<keyword evidence="10 12" id="KW-1208">Phospholipid metabolism</keyword>
<evidence type="ECO:0000256" key="8">
    <source>
        <dbReference type="ARBA" id="ARBA00023209"/>
    </source>
</evidence>
<reference evidence="13 14" key="1">
    <citation type="journal article" date="2019" name="J. Gen. Appl. Microbiol.">
        <title>Aerobic degradation of cis-dichloroethene by the marine bacterium Marinobacter salsuginis strain 5N-3.</title>
        <authorList>
            <person name="Inoue Y."/>
            <person name="Fukunaga Y."/>
            <person name="Katsumata H."/>
            <person name="Ohji S."/>
            <person name="Hosoyama A."/>
            <person name="Mori K."/>
            <person name="Ando K."/>
        </authorList>
    </citation>
    <scope>NUCLEOTIDE SEQUENCE [LARGE SCALE GENOMIC DNA]</scope>
    <source>
        <strain evidence="13 14">5N-3</strain>
    </source>
</reference>
<feature type="modified residue" description="Pyruvic acid (Ser); by autocatalysis" evidence="12">
    <location>
        <position position="251"/>
    </location>
</feature>
<dbReference type="Pfam" id="PF02666">
    <property type="entry name" value="PS_Dcarbxylase"/>
    <property type="match status" value="1"/>
</dbReference>
<keyword evidence="3 12" id="KW-0444">Lipid biosynthesis</keyword>
<protein>
    <recommendedName>
        <fullName evidence="12">Phosphatidylserine decarboxylase proenzyme</fullName>
        <ecNumber evidence="12">4.1.1.65</ecNumber>
    </recommendedName>
    <component>
        <recommendedName>
            <fullName evidence="12">Phosphatidylserine decarboxylase alpha chain</fullName>
        </recommendedName>
    </component>
    <component>
        <recommendedName>
            <fullName evidence="12">Phosphatidylserine decarboxylase beta chain</fullName>
        </recommendedName>
    </component>
</protein>
<evidence type="ECO:0000256" key="11">
    <source>
        <dbReference type="ARBA" id="ARBA00023317"/>
    </source>
</evidence>
<keyword evidence="5 12" id="KW-0443">Lipid metabolism</keyword>
<keyword evidence="8 12" id="KW-0594">Phospholipid biosynthesis</keyword>
<evidence type="ECO:0000256" key="9">
    <source>
        <dbReference type="ARBA" id="ARBA00023239"/>
    </source>
</evidence>
<dbReference type="NCBIfam" id="TIGR00163">
    <property type="entry name" value="PS_decarb"/>
    <property type="match status" value="1"/>
</dbReference>
<evidence type="ECO:0000256" key="12">
    <source>
        <dbReference type="HAMAP-Rule" id="MF_00662"/>
    </source>
</evidence>
<proteinExistence type="inferred from homology"/>
<name>A0A5M3PKA4_9GAMM</name>
<comment type="catalytic activity">
    <reaction evidence="12">
        <text>a 1,2-diacyl-sn-glycero-3-phospho-L-serine + H(+) = a 1,2-diacyl-sn-glycero-3-phosphoethanolamine + CO2</text>
        <dbReference type="Rhea" id="RHEA:20828"/>
        <dbReference type="ChEBI" id="CHEBI:15378"/>
        <dbReference type="ChEBI" id="CHEBI:16526"/>
        <dbReference type="ChEBI" id="CHEBI:57262"/>
        <dbReference type="ChEBI" id="CHEBI:64612"/>
        <dbReference type="EC" id="4.1.1.65"/>
    </reaction>
</comment>
<dbReference type="Proteomes" id="UP000340077">
    <property type="component" value="Unassembled WGS sequence"/>
</dbReference>
<sequence>MFDKLFVLSQYITPQLGVSNLAGRLADSDSSPALKNRVIKWFIGRYGVDMSEAAETDPEAYPTFNAFFTRALKPGIRPLADGEKTLVSPVDGAISQLGQVTGDRVFQAKGRSFSLGELLGGEEATTAPFTSGEFSTIYLSPKDYHRIHMPMAGTLRQMIHVPGKLFSVNPVTAENVPNLFARNERVVCIFDTDSGPMAMVLVGAMIVGSVETRWAGVVVPGSRQVTSTRYEGEQAISFEKGEEMGRFRLGSTVIMVMPKGAVTWNSDQVAGKTVRMGEAFGALA</sequence>
<evidence type="ECO:0000313" key="14">
    <source>
        <dbReference type="Proteomes" id="UP000340077"/>
    </source>
</evidence>
<keyword evidence="11 12" id="KW-0670">Pyruvate</keyword>